<keyword evidence="5" id="KW-1185">Reference proteome</keyword>
<dbReference type="CDD" id="cd02181">
    <property type="entry name" value="GH16_fungal_Lam16A_glucanase"/>
    <property type="match status" value="1"/>
</dbReference>
<dbReference type="Proteomes" id="UP000275385">
    <property type="component" value="Unassembled WGS sequence"/>
</dbReference>
<feature type="domain" description="WSC" evidence="2">
    <location>
        <begin position="437"/>
        <end position="528"/>
    </location>
</feature>
<dbReference type="EMBL" id="QVQW01000036">
    <property type="protein sequence ID" value="RKU43992.1"/>
    <property type="molecule type" value="Genomic_DNA"/>
</dbReference>
<evidence type="ECO:0000313" key="4">
    <source>
        <dbReference type="EMBL" id="RKU43992.1"/>
    </source>
</evidence>
<protein>
    <recommendedName>
        <fullName evidence="6">GH16 domain-containing protein</fullName>
    </recommendedName>
</protein>
<feature type="region of interest" description="Disordered" evidence="1">
    <location>
        <begin position="308"/>
        <end position="337"/>
    </location>
</feature>
<dbReference type="Pfam" id="PF26113">
    <property type="entry name" value="GH16_XgeA"/>
    <property type="match status" value="1"/>
</dbReference>
<proteinExistence type="predicted"/>
<dbReference type="PANTHER" id="PTHR10963:SF24">
    <property type="entry name" value="GLYCOSIDASE C21B10.07-RELATED"/>
    <property type="match status" value="1"/>
</dbReference>
<dbReference type="Gene3D" id="2.60.120.200">
    <property type="match status" value="1"/>
</dbReference>
<dbReference type="OrthoDB" id="192832at2759"/>
<feature type="compositionally biased region" description="Polar residues" evidence="1">
    <location>
        <begin position="373"/>
        <end position="417"/>
    </location>
</feature>
<dbReference type="PROSITE" id="PS51762">
    <property type="entry name" value="GH16_2"/>
    <property type="match status" value="1"/>
</dbReference>
<accession>A0A420Y7Z3</accession>
<evidence type="ECO:0000259" key="3">
    <source>
        <dbReference type="PROSITE" id="PS51762"/>
    </source>
</evidence>
<evidence type="ECO:0000256" key="1">
    <source>
        <dbReference type="SAM" id="MobiDB-lite"/>
    </source>
</evidence>
<dbReference type="Pfam" id="PF01822">
    <property type="entry name" value="WSC"/>
    <property type="match status" value="1"/>
</dbReference>
<evidence type="ECO:0000259" key="2">
    <source>
        <dbReference type="PROSITE" id="PS51212"/>
    </source>
</evidence>
<dbReference type="InterPro" id="IPR013320">
    <property type="entry name" value="ConA-like_dom_sf"/>
</dbReference>
<dbReference type="PANTHER" id="PTHR10963">
    <property type="entry name" value="GLYCOSYL HYDROLASE-RELATED"/>
    <property type="match status" value="1"/>
</dbReference>
<sequence>MSGYALAVSYAGDALVSGFNWINSTDLSGGFVAYQNQQDAFSRGLYSIDAETQAVTIRVDTTSTYSADGSEGGRPSVRIESKLAVNKGLVIGDFAHMPGSVCGAWPAFWMYGPNWPNNGEVDIIEGANTAHKNLMSAHTSDGCTLPASGFTGSQSTTDCTSPGSNGDLGCSYVAPTADSFSYGDSFNSIGGGVYALEWTDEAIKIWHFPRTAIPSDITSRQPDPSTWGEPEALFGGSSCDVDNFFKDMSIVLNIDLCGAYAGNLWGVTDTCDVDTGSTCVDWVANHPEAFTNVFWEVNYIDVYEAPATTSTSTTTTQTASSTSTQLSSGTSTQTGSITSQFTTSSRLYSNSSTRASSTLSASVTLSESLTATMPASTGSSGVESSALDTPSVSGSATNSLPDTVSSPTGQASGTSASDVPIPTPTGSLTRDPASIGDFVLLGCFGSNSSFATFNSAGSDAAMTPEVCVGLCSASKYAGVFDETCYCADRLDAASSALPDIAQCDQPCPGNAAEYCGGVDTSFSGNGTFSNSTTLVSRSFARRATSSPNILLTVYANLDASPNPQPAPALGNPSSTGTAVGVIAPTAIPSMTVIATTVTYTAVCPTNPASLVILEYCSTFTVEACGCETQSQPEIPLTTVVHSCDACGAAGESTVTLTVPAALAATATATNNAGVVVATANPAAANTAAVAATYTVAQVTATANVSVAATSVPYVVTAGASIPTTGREIVAAAVVAMFSLCFAFIL</sequence>
<dbReference type="STRING" id="177199.A0A420Y7Z3"/>
<dbReference type="GO" id="GO:0004553">
    <property type="term" value="F:hydrolase activity, hydrolyzing O-glycosyl compounds"/>
    <property type="evidence" value="ECO:0007669"/>
    <property type="project" value="InterPro"/>
</dbReference>
<dbReference type="PROSITE" id="PS51212">
    <property type="entry name" value="WSC"/>
    <property type="match status" value="1"/>
</dbReference>
<comment type="caution">
    <text evidence="4">The sequence shown here is derived from an EMBL/GenBank/DDBJ whole genome shotgun (WGS) entry which is preliminary data.</text>
</comment>
<gene>
    <name evidence="4" type="ORF">DL546_006402</name>
</gene>
<dbReference type="GO" id="GO:0009251">
    <property type="term" value="P:glucan catabolic process"/>
    <property type="evidence" value="ECO:0007669"/>
    <property type="project" value="TreeGrafter"/>
</dbReference>
<dbReference type="InterPro" id="IPR002889">
    <property type="entry name" value="WSC_carb-bd"/>
</dbReference>
<name>A0A420Y7Z3_9PEZI</name>
<feature type="region of interest" description="Disordered" evidence="1">
    <location>
        <begin position="373"/>
        <end position="428"/>
    </location>
</feature>
<dbReference type="AlphaFoldDB" id="A0A420Y7Z3"/>
<feature type="domain" description="GH16" evidence="3">
    <location>
        <begin position="25"/>
        <end position="291"/>
    </location>
</feature>
<dbReference type="SUPFAM" id="SSF49899">
    <property type="entry name" value="Concanavalin A-like lectins/glucanases"/>
    <property type="match status" value="1"/>
</dbReference>
<organism evidence="4 5">
    <name type="scientific">Coniochaeta pulveracea</name>
    <dbReference type="NCBI Taxonomy" id="177199"/>
    <lineage>
        <taxon>Eukaryota</taxon>
        <taxon>Fungi</taxon>
        <taxon>Dikarya</taxon>
        <taxon>Ascomycota</taxon>
        <taxon>Pezizomycotina</taxon>
        <taxon>Sordariomycetes</taxon>
        <taxon>Sordariomycetidae</taxon>
        <taxon>Coniochaetales</taxon>
        <taxon>Coniochaetaceae</taxon>
        <taxon>Coniochaeta</taxon>
    </lineage>
</organism>
<evidence type="ECO:0008006" key="6">
    <source>
        <dbReference type="Google" id="ProtNLM"/>
    </source>
</evidence>
<dbReference type="InterPro" id="IPR000757">
    <property type="entry name" value="Beta-glucanase-like"/>
</dbReference>
<reference evidence="4 5" key="1">
    <citation type="submission" date="2018-08" db="EMBL/GenBank/DDBJ databases">
        <title>Draft genome of the lignicolous fungus Coniochaeta pulveracea.</title>
        <authorList>
            <person name="Borstlap C.J."/>
            <person name="De Witt R.N."/>
            <person name="Botha A."/>
            <person name="Volschenk H."/>
        </authorList>
    </citation>
    <scope>NUCLEOTIDE SEQUENCE [LARGE SCALE GENOMIC DNA]</scope>
    <source>
        <strain evidence="4 5">CAB683</strain>
    </source>
</reference>
<evidence type="ECO:0000313" key="5">
    <source>
        <dbReference type="Proteomes" id="UP000275385"/>
    </source>
</evidence>
<dbReference type="SMART" id="SM00321">
    <property type="entry name" value="WSC"/>
    <property type="match status" value="1"/>
</dbReference>
<dbReference type="InterPro" id="IPR050546">
    <property type="entry name" value="Glycosyl_Hydrlase_16"/>
</dbReference>